<protein>
    <submittedName>
        <fullName evidence="2">Dscam12</fullName>
    </submittedName>
</protein>
<dbReference type="SUPFAM" id="SSF48726">
    <property type="entry name" value="Immunoglobulin"/>
    <property type="match status" value="1"/>
</dbReference>
<dbReference type="Gene3D" id="2.60.40.10">
    <property type="entry name" value="Immunoglobulins"/>
    <property type="match status" value="1"/>
</dbReference>
<evidence type="ECO:0000259" key="1">
    <source>
        <dbReference type="PROSITE" id="PS50835"/>
    </source>
</evidence>
<feature type="domain" description="Ig-like" evidence="1">
    <location>
        <begin position="35"/>
        <end position="150"/>
    </location>
</feature>
<name>A0AAV4Q5N0_9ARAC</name>
<dbReference type="PROSITE" id="PS50835">
    <property type="entry name" value="IG_LIKE"/>
    <property type="match status" value="1"/>
</dbReference>
<keyword evidence="3" id="KW-1185">Reference proteome</keyword>
<dbReference type="InterPro" id="IPR007110">
    <property type="entry name" value="Ig-like_dom"/>
</dbReference>
<proteinExistence type="predicted"/>
<sequence length="213" mass="23655">MLTPNTVCFLTKLNHSVYMGDDTNHSSHMGDGINPSLHMGDGMSHSVHRCGVVSQHYVVEVYDEFVPPGSTAVLRCHIPGFMEEYVNVMAWKEEPTGKIIQSSASLGTRFLTFPWGTLHIRNVETSFSHRSYKCQTRNRLTGEIVESTTAGRLIVSGGKKPIKSKPDCLRMTFVHSIIPLTQPSPRNASSTVAIRGFECEHFCKLSGRTTTEL</sequence>
<dbReference type="AlphaFoldDB" id="A0AAV4Q5N0"/>
<organism evidence="2 3">
    <name type="scientific">Caerostris darwini</name>
    <dbReference type="NCBI Taxonomy" id="1538125"/>
    <lineage>
        <taxon>Eukaryota</taxon>
        <taxon>Metazoa</taxon>
        <taxon>Ecdysozoa</taxon>
        <taxon>Arthropoda</taxon>
        <taxon>Chelicerata</taxon>
        <taxon>Arachnida</taxon>
        <taxon>Araneae</taxon>
        <taxon>Araneomorphae</taxon>
        <taxon>Entelegynae</taxon>
        <taxon>Araneoidea</taxon>
        <taxon>Araneidae</taxon>
        <taxon>Caerostris</taxon>
    </lineage>
</organism>
<comment type="caution">
    <text evidence="2">The sequence shown here is derived from an EMBL/GenBank/DDBJ whole genome shotgun (WGS) entry which is preliminary data.</text>
</comment>
<dbReference type="EMBL" id="BPLQ01003972">
    <property type="protein sequence ID" value="GIY04755.1"/>
    <property type="molecule type" value="Genomic_DNA"/>
</dbReference>
<dbReference type="InterPro" id="IPR036179">
    <property type="entry name" value="Ig-like_dom_sf"/>
</dbReference>
<reference evidence="2 3" key="1">
    <citation type="submission" date="2021-06" db="EMBL/GenBank/DDBJ databases">
        <title>Caerostris darwini draft genome.</title>
        <authorList>
            <person name="Kono N."/>
            <person name="Arakawa K."/>
        </authorList>
    </citation>
    <scope>NUCLEOTIDE SEQUENCE [LARGE SCALE GENOMIC DNA]</scope>
</reference>
<dbReference type="Proteomes" id="UP001054837">
    <property type="component" value="Unassembled WGS sequence"/>
</dbReference>
<accession>A0AAV4Q5N0</accession>
<dbReference type="InterPro" id="IPR013783">
    <property type="entry name" value="Ig-like_fold"/>
</dbReference>
<evidence type="ECO:0000313" key="2">
    <source>
        <dbReference type="EMBL" id="GIY04755.1"/>
    </source>
</evidence>
<evidence type="ECO:0000313" key="3">
    <source>
        <dbReference type="Proteomes" id="UP001054837"/>
    </source>
</evidence>
<gene>
    <name evidence="2" type="ORF">CDAR_259871</name>
</gene>